<sequence>MEVLPLVLVICFIGLVSSTSVSSHGNRPLHLGIREVNADSGQCSYEGEVYNLEETFQLDCDPCGTCTYCLCTRDYQNNQLPVVQCSRIWLGCYLE</sequence>
<dbReference type="Proteomes" id="UP001347796">
    <property type="component" value="Unassembled WGS sequence"/>
</dbReference>
<comment type="caution">
    <text evidence="2">The sequence shown here is derived from an EMBL/GenBank/DDBJ whole genome shotgun (WGS) entry which is preliminary data.</text>
</comment>
<keyword evidence="1" id="KW-0732">Signal</keyword>
<evidence type="ECO:0000313" key="2">
    <source>
        <dbReference type="EMBL" id="KAK6175148.1"/>
    </source>
</evidence>
<name>A0AAN8JJS2_PATCE</name>
<accession>A0AAN8JJS2</accession>
<evidence type="ECO:0000313" key="3">
    <source>
        <dbReference type="Proteomes" id="UP001347796"/>
    </source>
</evidence>
<feature type="chain" id="PRO_5042831505" evidence="1">
    <location>
        <begin position="19"/>
        <end position="95"/>
    </location>
</feature>
<protein>
    <submittedName>
        <fullName evidence="2">Uncharacterized protein</fullName>
    </submittedName>
</protein>
<gene>
    <name evidence="2" type="ORF">SNE40_013670</name>
</gene>
<dbReference type="AlphaFoldDB" id="A0AAN8JJS2"/>
<organism evidence="2 3">
    <name type="scientific">Patella caerulea</name>
    <name type="common">Rayed Mediterranean limpet</name>
    <dbReference type="NCBI Taxonomy" id="87958"/>
    <lineage>
        <taxon>Eukaryota</taxon>
        <taxon>Metazoa</taxon>
        <taxon>Spiralia</taxon>
        <taxon>Lophotrochozoa</taxon>
        <taxon>Mollusca</taxon>
        <taxon>Gastropoda</taxon>
        <taxon>Patellogastropoda</taxon>
        <taxon>Patelloidea</taxon>
        <taxon>Patellidae</taxon>
        <taxon>Patella</taxon>
    </lineage>
</organism>
<proteinExistence type="predicted"/>
<reference evidence="2 3" key="1">
    <citation type="submission" date="2024-01" db="EMBL/GenBank/DDBJ databases">
        <title>The genome of the rayed Mediterranean limpet Patella caerulea (Linnaeus, 1758).</title>
        <authorList>
            <person name="Anh-Thu Weber A."/>
            <person name="Halstead-Nussloch G."/>
        </authorList>
    </citation>
    <scope>NUCLEOTIDE SEQUENCE [LARGE SCALE GENOMIC DNA]</scope>
    <source>
        <strain evidence="2">AATW-2023a</strain>
        <tissue evidence="2">Whole specimen</tissue>
    </source>
</reference>
<evidence type="ECO:0000256" key="1">
    <source>
        <dbReference type="SAM" id="SignalP"/>
    </source>
</evidence>
<dbReference type="EMBL" id="JAZGQO010000010">
    <property type="protein sequence ID" value="KAK6175148.1"/>
    <property type="molecule type" value="Genomic_DNA"/>
</dbReference>
<feature type="signal peptide" evidence="1">
    <location>
        <begin position="1"/>
        <end position="18"/>
    </location>
</feature>
<keyword evidence="3" id="KW-1185">Reference proteome</keyword>